<evidence type="ECO:0000256" key="7">
    <source>
        <dbReference type="SAM" id="Phobius"/>
    </source>
</evidence>
<evidence type="ECO:0000256" key="2">
    <source>
        <dbReference type="ARBA" id="ARBA00022801"/>
    </source>
</evidence>
<dbReference type="InterPro" id="IPR023343">
    <property type="entry name" value="Penicillin_amidase_dom1"/>
</dbReference>
<feature type="region of interest" description="Disordered" evidence="6">
    <location>
        <begin position="258"/>
        <end position="287"/>
    </location>
</feature>
<organism evidence="8 9">
    <name type="scientific">Tunturiibacter empetritectus</name>
    <dbReference type="NCBI Taxonomy" id="3069691"/>
    <lineage>
        <taxon>Bacteria</taxon>
        <taxon>Pseudomonadati</taxon>
        <taxon>Acidobacteriota</taxon>
        <taxon>Terriglobia</taxon>
        <taxon>Terriglobales</taxon>
        <taxon>Acidobacteriaceae</taxon>
        <taxon>Tunturiibacter</taxon>
    </lineage>
</organism>
<dbReference type="GO" id="GO:0046872">
    <property type="term" value="F:metal ion binding"/>
    <property type="evidence" value="ECO:0007669"/>
    <property type="project" value="UniProtKB-KW"/>
</dbReference>
<dbReference type="Gene3D" id="1.10.1400.10">
    <property type="match status" value="1"/>
</dbReference>
<feature type="binding site" evidence="5">
    <location>
        <position position="389"/>
    </location>
    <ligand>
        <name>Ca(2+)</name>
        <dbReference type="ChEBI" id="CHEBI:29108"/>
    </ligand>
</feature>
<evidence type="ECO:0000313" key="9">
    <source>
        <dbReference type="Proteomes" id="UP000568106"/>
    </source>
</evidence>
<dbReference type="GO" id="GO:0008953">
    <property type="term" value="F:penicillin amidase activity"/>
    <property type="evidence" value="ECO:0007669"/>
    <property type="project" value="UniProtKB-EC"/>
</dbReference>
<keyword evidence="9" id="KW-1185">Reference proteome</keyword>
<evidence type="ECO:0000256" key="5">
    <source>
        <dbReference type="PIRSR" id="PIRSR001227-2"/>
    </source>
</evidence>
<comment type="similarity">
    <text evidence="1">Belongs to the peptidase S45 family.</text>
</comment>
<protein>
    <submittedName>
        <fullName evidence="8">Penicillin amidase</fullName>
        <ecNumber evidence="8">3.5.1.11</ecNumber>
    </submittedName>
</protein>
<dbReference type="PIRSF" id="PIRSF001227">
    <property type="entry name" value="Pen_acylase"/>
    <property type="match status" value="1"/>
</dbReference>
<evidence type="ECO:0000256" key="3">
    <source>
        <dbReference type="ARBA" id="ARBA00023145"/>
    </source>
</evidence>
<dbReference type="InterPro" id="IPR029055">
    <property type="entry name" value="Ntn_hydrolases_N"/>
</dbReference>
<keyword evidence="5" id="KW-0106">Calcium</keyword>
<comment type="caution">
    <text evidence="8">The sequence shown here is derived from an EMBL/GenBank/DDBJ whole genome shotgun (WGS) entry which is preliminary data.</text>
</comment>
<accession>A0A7W8MR78</accession>
<dbReference type="EMBL" id="JACHDY010000001">
    <property type="protein sequence ID" value="MBB5316525.1"/>
    <property type="molecule type" value="Genomic_DNA"/>
</dbReference>
<dbReference type="InterPro" id="IPR043147">
    <property type="entry name" value="Penicillin_amidase_A-knob"/>
</dbReference>
<dbReference type="PANTHER" id="PTHR34218">
    <property type="entry name" value="PEPTIDASE S45 PENICILLIN AMIDASE"/>
    <property type="match status" value="1"/>
</dbReference>
<dbReference type="CDD" id="cd03747">
    <property type="entry name" value="Ntn_PGA_like"/>
    <property type="match status" value="1"/>
</dbReference>
<sequence>MNPYESIAAAASPEEARTAMQVRRRRIFYRLVVIFTLLVLLFGVVGFFYARHWTRKAMRDALPQLDGAISIAGLSAPVSVQRDDHGVPHLRASSLDDLVMAQGYVTAQDRLWQMDALRRHAAGSLAEILGAPLIPHDRAQRTLQIRAAADRALATLPADQLHLLERYSAGVNASIADQSAHLPLEFRLLRYEPAPWTPRDSLLIGLVMFQDLTNSFPQQLNREALTARLPSHLVGDLYPVGSWRDHPPAQPVVDLTAPQQDIPDIPLDESQTKLRRPAPSRASGTATPEDLLALQETLKNPICEGCFAGSNDWVVSGAHTATGKPLLSNDMHLTHNVPGIWYEADLEAPAPNGDLHVSGVSLPGVPFIIVGHNAHVAWGFTNLGAEVQDIYIEHTRGSGDAMEYQALDNSWHAVVHQQEIIHVKGAKDLVLDVPATQHGGVNTPIISGIFPSEKRSLSLRWTIYDPANITPSFLAMNTATDGVSLVAAFSSFGGPAQNLVYADDQGHIGYHAVGKIPIRGNIATPSPISPVPSDALDATQDWAGTIPYEMLPRATDPPNGILATANARVTSDDYPYPITLNWAAPYRNERIWKVLTARAAETKDHLTAADMLALQTDVYSDVDHAIAQRLAYAIDHVTKSEFTTERTAAKRLHQAADLLRDWNGNVDADAAAPAIVVAARAALWPLLLDPQLSAQPRTKSDLQPGVPRTGAALYTWGNKAYAEEWLIMHTPSRWLPPAYPTWDDLLTAAVSKALADNHAPGDLSKWRYGQFRPIDIEHPIYSQSPILQRVIGLPTSPGLQPQSGDDVTVKQVGRSFGPSERFTADLSDLDHSTLNLVLGESSNPMSAWFMDQWPAWYHGTTFPLPFSHAAVDAAATHTLTLTPR</sequence>
<keyword evidence="7" id="KW-1133">Transmembrane helix</keyword>
<dbReference type="InterPro" id="IPR002692">
    <property type="entry name" value="S45"/>
</dbReference>
<comment type="cofactor">
    <cofactor evidence="5">
        <name>Ca(2+)</name>
        <dbReference type="ChEBI" id="CHEBI:29108"/>
    </cofactor>
    <text evidence="5">Binds 1 Ca(2+) ion per dimer.</text>
</comment>
<keyword evidence="7" id="KW-0812">Transmembrane</keyword>
<dbReference type="AlphaFoldDB" id="A0A7W8MR78"/>
<feature type="transmembrane region" description="Helical" evidence="7">
    <location>
        <begin position="27"/>
        <end position="50"/>
    </location>
</feature>
<dbReference type="Proteomes" id="UP000568106">
    <property type="component" value="Unassembled WGS sequence"/>
</dbReference>
<dbReference type="SUPFAM" id="SSF56235">
    <property type="entry name" value="N-terminal nucleophile aminohydrolases (Ntn hydrolases)"/>
    <property type="match status" value="1"/>
</dbReference>
<dbReference type="InterPro" id="IPR014395">
    <property type="entry name" value="Pen/GL7ACA/AHL_acylase"/>
</dbReference>
<dbReference type="Pfam" id="PF01804">
    <property type="entry name" value="Penicil_amidase"/>
    <property type="match status" value="1"/>
</dbReference>
<evidence type="ECO:0000313" key="8">
    <source>
        <dbReference type="EMBL" id="MBB5316525.1"/>
    </source>
</evidence>
<keyword evidence="7" id="KW-0472">Membrane</keyword>
<dbReference type="Gene3D" id="2.30.120.10">
    <property type="match status" value="1"/>
</dbReference>
<feature type="binding site" evidence="5">
    <location>
        <position position="525"/>
    </location>
    <ligand>
        <name>Ca(2+)</name>
        <dbReference type="ChEBI" id="CHEBI:29108"/>
    </ligand>
</feature>
<gene>
    <name evidence="8" type="ORF">HDF09_001175</name>
</gene>
<dbReference type="EC" id="3.5.1.11" evidence="8"/>
<evidence type="ECO:0000256" key="6">
    <source>
        <dbReference type="SAM" id="MobiDB-lite"/>
    </source>
</evidence>
<dbReference type="PANTHER" id="PTHR34218:SF4">
    <property type="entry name" value="ACYL-HOMOSERINE LACTONE ACYLASE QUIP"/>
    <property type="match status" value="1"/>
</dbReference>
<reference evidence="8" key="1">
    <citation type="submission" date="2020-08" db="EMBL/GenBank/DDBJ databases">
        <title>Genomic Encyclopedia of Type Strains, Phase IV (KMG-V): Genome sequencing to study the core and pangenomes of soil and plant-associated prokaryotes.</title>
        <authorList>
            <person name="Whitman W."/>
        </authorList>
    </citation>
    <scope>NUCLEOTIDE SEQUENCE [LARGE SCALE GENOMIC DNA]</scope>
    <source>
        <strain evidence="8">M8UP27</strain>
    </source>
</reference>
<proteinExistence type="inferred from homology"/>
<feature type="active site" description="Nucleophile" evidence="4">
    <location>
        <position position="310"/>
    </location>
</feature>
<name>A0A7W8MR78_9BACT</name>
<dbReference type="Gene3D" id="1.10.439.10">
    <property type="entry name" value="Penicillin Amidohydrolase, domain 1"/>
    <property type="match status" value="1"/>
</dbReference>
<dbReference type="Gene3D" id="3.60.20.10">
    <property type="entry name" value="Glutamine Phosphoribosylpyrophosphate, subunit 1, domain 1"/>
    <property type="match status" value="1"/>
</dbReference>
<evidence type="ECO:0000256" key="4">
    <source>
        <dbReference type="PIRSR" id="PIRSR001227-1"/>
    </source>
</evidence>
<keyword evidence="3" id="KW-0865">Zymogen</keyword>
<evidence type="ECO:0000256" key="1">
    <source>
        <dbReference type="ARBA" id="ARBA00006586"/>
    </source>
</evidence>
<dbReference type="GO" id="GO:0017000">
    <property type="term" value="P:antibiotic biosynthetic process"/>
    <property type="evidence" value="ECO:0007669"/>
    <property type="project" value="InterPro"/>
</dbReference>
<dbReference type="InterPro" id="IPR043146">
    <property type="entry name" value="Penicillin_amidase_N_B-knob"/>
</dbReference>
<keyword evidence="2 8" id="KW-0378">Hydrolase</keyword>
<keyword evidence="5" id="KW-0479">Metal-binding</keyword>